<organism evidence="1 2">
    <name type="scientific">Penicillium camemberti (strain FM 013)</name>
    <dbReference type="NCBI Taxonomy" id="1429867"/>
    <lineage>
        <taxon>Eukaryota</taxon>
        <taxon>Fungi</taxon>
        <taxon>Dikarya</taxon>
        <taxon>Ascomycota</taxon>
        <taxon>Pezizomycotina</taxon>
        <taxon>Eurotiomycetes</taxon>
        <taxon>Eurotiomycetidae</taxon>
        <taxon>Eurotiales</taxon>
        <taxon>Aspergillaceae</taxon>
        <taxon>Penicillium</taxon>
    </lineage>
</organism>
<keyword evidence="2" id="KW-1185">Reference proteome</keyword>
<evidence type="ECO:0000313" key="2">
    <source>
        <dbReference type="Proteomes" id="UP000053732"/>
    </source>
</evidence>
<dbReference type="SUPFAM" id="SSF50494">
    <property type="entry name" value="Trypsin-like serine proteases"/>
    <property type="match status" value="1"/>
</dbReference>
<dbReference type="EMBL" id="HG793143">
    <property type="protein sequence ID" value="CRL23856.1"/>
    <property type="molecule type" value="Genomic_DNA"/>
</dbReference>
<protein>
    <submittedName>
        <fullName evidence="1">Str. FM013</fullName>
    </submittedName>
</protein>
<sequence>MSSTFTSSTFSKASCHALSFCSTSSSSSPFGGSVHVDSHGFLKSSHRVGGPMLCSLPTLTKPNLPSTFAGLSHTTKDHTASILRRHGLEFIYVRLVGRVSKVDPESEPILTMLIVMPDQPNPDKWYRALLHIQPELAKDIPGICVELIEEKLNRGIYCSPVNRGHPICRKWPSIVDFILSHADFREWTALECWRYGTDTVRQLNPVTVIVQVRKTSTNPFITAARHLHGILAYFDLADVDVLFQRDSNAPLMQNPTLHGDVCAGAVHPGVSIGIHQCSAGTSTLGGFVQLQFSGKTEWHTYGLTCFHAVWPPTNHRNPEWFNIHNAVKAIAAWEFSPLDPRKSESFPDVAQRVLWVDHPSLRDLDNTIKSNNDIIADIKTPRFLGYEKEIQKGDDGWLPESAHASYRATVRQIQAIEEIHSPFIAMRDSGSYLLGHVYAGSGLNRTRELKSDLNIPQELKSTEEYRGPRLISTDWALIKINPERLQPQQHGDRISGNRPFHYGYPGHLLPEQFVYDPSFEPFCGLKLQKCGRSTGITTGIYSFLDCVRFTEALDEYGIPQVIPTWEHKIASGPDGSFVEKGDSGSWIYTQVGEVVGILKSGDESKDTGTMTLMSDIFDDIKSITGATNVRIAPAPDS</sequence>
<name>A0A0G4PC21_PENC3</name>
<gene>
    <name evidence="1" type="ORF">PCAMFM013_S010g000294</name>
</gene>
<dbReference type="STRING" id="1429867.A0A0G4PC21"/>
<proteinExistence type="predicted"/>
<reference evidence="1 2" key="1">
    <citation type="journal article" date="2014" name="Nat. Commun.">
        <title>Multiple recent horizontal transfers of a large genomic region in cheese making fungi.</title>
        <authorList>
            <person name="Cheeseman K."/>
            <person name="Ropars J."/>
            <person name="Renault P."/>
            <person name="Dupont J."/>
            <person name="Gouzy J."/>
            <person name="Branca A."/>
            <person name="Abraham A.L."/>
            <person name="Ceppi M."/>
            <person name="Conseiller E."/>
            <person name="Debuchy R."/>
            <person name="Malagnac F."/>
            <person name="Goarin A."/>
            <person name="Silar P."/>
            <person name="Lacoste S."/>
            <person name="Sallet E."/>
            <person name="Bensimon A."/>
            <person name="Giraud T."/>
            <person name="Brygoo Y."/>
        </authorList>
    </citation>
    <scope>NUCLEOTIDE SEQUENCE [LARGE SCALE GENOMIC DNA]</scope>
    <source>
        <strain evidence="2">FM 013</strain>
    </source>
</reference>
<accession>A0A0G4PC21</accession>
<dbReference type="AlphaFoldDB" id="A0A0G4PC21"/>
<dbReference type="InterPro" id="IPR009003">
    <property type="entry name" value="Peptidase_S1_PA"/>
</dbReference>
<dbReference type="Proteomes" id="UP000053732">
    <property type="component" value="Unassembled WGS sequence"/>
</dbReference>
<evidence type="ECO:0000313" key="1">
    <source>
        <dbReference type="EMBL" id="CRL23856.1"/>
    </source>
</evidence>